<dbReference type="InterPro" id="IPR003593">
    <property type="entry name" value="AAA+_ATPase"/>
</dbReference>
<dbReference type="GO" id="GO:0005524">
    <property type="term" value="F:ATP binding"/>
    <property type="evidence" value="ECO:0007669"/>
    <property type="project" value="UniProtKB-KW"/>
</dbReference>
<sequence length="539" mass="61177">MLKTRKEEHIDLLKGNLKSMIRARYPFIWIQTQEESRILNIIEEIAGNLNKKCYVYDEIQMWQYIAAWTHGDLDYDEPELPSCFSAKSVFEALKNDVISCIESEEKFLLIFPDFHFSIEDTSKDLAKMLIRVIKWLNPKIRKSYLSIIFISNSNIIPVEITDIMHIEVVRPPETMEMNAILEDIINDIPDNFKIPPKVQDQMISSALGLTLNQAKRLFSLSIAKSHSSPSKMVDVIVKGKKGIISSTGSLEFFAPNEVPTYLAGLKGLKSWLKLRKDAFTQDAEEYRLPKPKGVFLMGIPGTGKSLTAKFIAGTWKMPLLRFDMGAVYGSLVGQTEASMRQALHIVEAIAPAILWIDEIEKAISTGPDLDSGVSKRVLGTLLTWMQENTAPVFVVATANDTSRLPPELMRKGRFDELFFLKLPNEEEREAIFEVHIKNVGRDPNNYYIDPLVKKTKGFTGAEIEQVIKEGLYRAYSDKKRELNDEDLIISIEKTKPLSETKAAMIKNLTAMVDRQEVRSASERPKKTKSIKKVGIELEK</sequence>
<organism evidence="10">
    <name type="scientific">marine sediment metagenome</name>
    <dbReference type="NCBI Taxonomy" id="412755"/>
    <lineage>
        <taxon>unclassified sequences</taxon>
        <taxon>metagenomes</taxon>
        <taxon>ecological metagenomes</taxon>
    </lineage>
</organism>
<dbReference type="SUPFAM" id="SSF52540">
    <property type="entry name" value="P-loop containing nucleoside triphosphate hydrolases"/>
    <property type="match status" value="1"/>
</dbReference>
<protein>
    <recommendedName>
        <fullName evidence="7">Uncharacterized AAA domain-containing protein ycf46</fullName>
    </recommendedName>
</protein>
<dbReference type="EMBL" id="LAZR01001605">
    <property type="protein sequence ID" value="KKN42094.1"/>
    <property type="molecule type" value="Genomic_DNA"/>
</dbReference>
<evidence type="ECO:0000256" key="7">
    <source>
        <dbReference type="ARBA" id="ARBA00040480"/>
    </source>
</evidence>
<proteinExistence type="inferred from homology"/>
<evidence type="ECO:0000256" key="6">
    <source>
        <dbReference type="ARBA" id="ARBA00038088"/>
    </source>
</evidence>
<dbReference type="GO" id="GO:0009507">
    <property type="term" value="C:chloroplast"/>
    <property type="evidence" value="ECO:0007669"/>
    <property type="project" value="UniProtKB-SubCell"/>
</dbReference>
<evidence type="ECO:0000256" key="8">
    <source>
        <dbReference type="SAM" id="MobiDB-lite"/>
    </source>
</evidence>
<name>A0A0F9QHY2_9ZZZZ</name>
<evidence type="ECO:0000313" key="10">
    <source>
        <dbReference type="EMBL" id="KKN42094.1"/>
    </source>
</evidence>
<dbReference type="Pfam" id="PF17862">
    <property type="entry name" value="AAA_lid_3"/>
    <property type="match status" value="1"/>
</dbReference>
<dbReference type="InterPro" id="IPR041569">
    <property type="entry name" value="AAA_lid_3"/>
</dbReference>
<keyword evidence="4" id="KW-0547">Nucleotide-binding</keyword>
<dbReference type="Gene3D" id="1.10.8.60">
    <property type="match status" value="1"/>
</dbReference>
<comment type="caution">
    <text evidence="10">The sequence shown here is derived from an EMBL/GenBank/DDBJ whole genome shotgun (WGS) entry which is preliminary data.</text>
</comment>
<dbReference type="Pfam" id="PF00004">
    <property type="entry name" value="AAA"/>
    <property type="match status" value="1"/>
</dbReference>
<gene>
    <name evidence="10" type="ORF">LCGC14_0716710</name>
</gene>
<dbReference type="Gene3D" id="3.40.50.300">
    <property type="entry name" value="P-loop containing nucleotide triphosphate hydrolases"/>
    <property type="match status" value="1"/>
</dbReference>
<feature type="domain" description="AAA+ ATPase" evidence="9">
    <location>
        <begin position="290"/>
        <end position="424"/>
    </location>
</feature>
<feature type="region of interest" description="Disordered" evidence="8">
    <location>
        <begin position="516"/>
        <end position="539"/>
    </location>
</feature>
<evidence type="ECO:0000256" key="4">
    <source>
        <dbReference type="ARBA" id="ARBA00022741"/>
    </source>
</evidence>
<keyword evidence="5" id="KW-0067">ATP-binding</keyword>
<dbReference type="InterPro" id="IPR003959">
    <property type="entry name" value="ATPase_AAA_core"/>
</dbReference>
<comment type="similarity">
    <text evidence="6">Belongs to the AAA ATPase family. Highly divergent.</text>
</comment>
<keyword evidence="2" id="KW-0150">Chloroplast</keyword>
<dbReference type="InterPro" id="IPR052381">
    <property type="entry name" value="AAA_domain_protein"/>
</dbReference>
<dbReference type="GO" id="GO:0016887">
    <property type="term" value="F:ATP hydrolysis activity"/>
    <property type="evidence" value="ECO:0007669"/>
    <property type="project" value="InterPro"/>
</dbReference>
<comment type="subcellular location">
    <subcellularLocation>
        <location evidence="1">Plastid</location>
        <location evidence="1">Chloroplast</location>
    </subcellularLocation>
</comment>
<dbReference type="PANTHER" id="PTHR42960">
    <property type="entry name" value="YCF46 PROTEIN"/>
    <property type="match status" value="1"/>
</dbReference>
<keyword evidence="3" id="KW-0934">Plastid</keyword>
<accession>A0A0F9QHY2</accession>
<evidence type="ECO:0000256" key="5">
    <source>
        <dbReference type="ARBA" id="ARBA00022840"/>
    </source>
</evidence>
<dbReference type="PANTHER" id="PTHR42960:SF1">
    <property type="entry name" value="YCF46 PROTEIN"/>
    <property type="match status" value="1"/>
</dbReference>
<dbReference type="InterPro" id="IPR027417">
    <property type="entry name" value="P-loop_NTPase"/>
</dbReference>
<dbReference type="SMART" id="SM00382">
    <property type="entry name" value="AAA"/>
    <property type="match status" value="1"/>
</dbReference>
<reference evidence="10" key="1">
    <citation type="journal article" date="2015" name="Nature">
        <title>Complex archaea that bridge the gap between prokaryotes and eukaryotes.</title>
        <authorList>
            <person name="Spang A."/>
            <person name="Saw J.H."/>
            <person name="Jorgensen S.L."/>
            <person name="Zaremba-Niedzwiedzka K."/>
            <person name="Martijn J."/>
            <person name="Lind A.E."/>
            <person name="van Eijk R."/>
            <person name="Schleper C."/>
            <person name="Guy L."/>
            <person name="Ettema T.J."/>
        </authorList>
    </citation>
    <scope>NUCLEOTIDE SEQUENCE</scope>
</reference>
<evidence type="ECO:0000259" key="9">
    <source>
        <dbReference type="SMART" id="SM00382"/>
    </source>
</evidence>
<evidence type="ECO:0000256" key="3">
    <source>
        <dbReference type="ARBA" id="ARBA00022640"/>
    </source>
</evidence>
<dbReference type="AlphaFoldDB" id="A0A0F9QHY2"/>
<evidence type="ECO:0000256" key="2">
    <source>
        <dbReference type="ARBA" id="ARBA00022528"/>
    </source>
</evidence>
<evidence type="ECO:0000256" key="1">
    <source>
        <dbReference type="ARBA" id="ARBA00004229"/>
    </source>
</evidence>